<comment type="caution">
    <text evidence="2">The sequence shown here is derived from an EMBL/GenBank/DDBJ whole genome shotgun (WGS) entry which is preliminary data.</text>
</comment>
<evidence type="ECO:0000313" key="2">
    <source>
        <dbReference type="EMBL" id="MEQ2293673.1"/>
    </source>
</evidence>
<protein>
    <submittedName>
        <fullName evidence="2">Uncharacterized protein</fullName>
    </submittedName>
</protein>
<sequence>MVRIKAAAVFRSTERTKYYAVNAMNDKTEVAKNRTKKRSKMRRKKSSETEQHKTNPPLLSPVLVPALAPVPCHSFQQCSAHHLLQAFS</sequence>
<gene>
    <name evidence="2" type="ORF">AMECASPLE_035926</name>
</gene>
<feature type="region of interest" description="Disordered" evidence="1">
    <location>
        <begin position="28"/>
        <end position="60"/>
    </location>
</feature>
<evidence type="ECO:0000313" key="3">
    <source>
        <dbReference type="Proteomes" id="UP001469553"/>
    </source>
</evidence>
<reference evidence="2 3" key="1">
    <citation type="submission" date="2021-06" db="EMBL/GenBank/DDBJ databases">
        <authorList>
            <person name="Palmer J.M."/>
        </authorList>
    </citation>
    <scope>NUCLEOTIDE SEQUENCE [LARGE SCALE GENOMIC DNA]</scope>
    <source>
        <strain evidence="2 3">AS_MEX2019</strain>
        <tissue evidence="2">Muscle</tissue>
    </source>
</reference>
<dbReference type="EMBL" id="JAHRIP010033724">
    <property type="protein sequence ID" value="MEQ2293673.1"/>
    <property type="molecule type" value="Genomic_DNA"/>
</dbReference>
<evidence type="ECO:0000256" key="1">
    <source>
        <dbReference type="SAM" id="MobiDB-lite"/>
    </source>
</evidence>
<dbReference type="Proteomes" id="UP001469553">
    <property type="component" value="Unassembled WGS sequence"/>
</dbReference>
<accession>A0ABV0YJR4</accession>
<organism evidence="2 3">
    <name type="scientific">Ameca splendens</name>
    <dbReference type="NCBI Taxonomy" id="208324"/>
    <lineage>
        <taxon>Eukaryota</taxon>
        <taxon>Metazoa</taxon>
        <taxon>Chordata</taxon>
        <taxon>Craniata</taxon>
        <taxon>Vertebrata</taxon>
        <taxon>Euteleostomi</taxon>
        <taxon>Actinopterygii</taxon>
        <taxon>Neopterygii</taxon>
        <taxon>Teleostei</taxon>
        <taxon>Neoteleostei</taxon>
        <taxon>Acanthomorphata</taxon>
        <taxon>Ovalentaria</taxon>
        <taxon>Atherinomorphae</taxon>
        <taxon>Cyprinodontiformes</taxon>
        <taxon>Goodeidae</taxon>
        <taxon>Ameca</taxon>
    </lineage>
</organism>
<name>A0ABV0YJR4_9TELE</name>
<keyword evidence="3" id="KW-1185">Reference proteome</keyword>
<feature type="compositionally biased region" description="Basic residues" evidence="1">
    <location>
        <begin position="33"/>
        <end position="45"/>
    </location>
</feature>
<proteinExistence type="predicted"/>